<evidence type="ECO:0000313" key="1">
    <source>
        <dbReference type="EMBL" id="CEK67606.1"/>
    </source>
</evidence>
<accession>A0A0B6ZIA1</accession>
<dbReference type="AlphaFoldDB" id="A0A0B6ZIA1"/>
<sequence>TLIAAANAIKNISANSIKDVNTDNVSLSISWIAGDYTGPTTYYILVQPESGLNSNQYEAGNWNSVSGYSSTTVKINSVHAYWNY</sequence>
<proteinExistence type="predicted"/>
<feature type="non-terminal residue" evidence="1">
    <location>
        <position position="84"/>
    </location>
</feature>
<protein>
    <submittedName>
        <fullName evidence="1">Uncharacterized protein</fullName>
    </submittedName>
</protein>
<organism evidence="1">
    <name type="scientific">Arion vulgaris</name>
    <dbReference type="NCBI Taxonomy" id="1028688"/>
    <lineage>
        <taxon>Eukaryota</taxon>
        <taxon>Metazoa</taxon>
        <taxon>Spiralia</taxon>
        <taxon>Lophotrochozoa</taxon>
        <taxon>Mollusca</taxon>
        <taxon>Gastropoda</taxon>
        <taxon>Heterobranchia</taxon>
        <taxon>Euthyneura</taxon>
        <taxon>Panpulmonata</taxon>
        <taxon>Eupulmonata</taxon>
        <taxon>Stylommatophora</taxon>
        <taxon>Helicina</taxon>
        <taxon>Arionoidea</taxon>
        <taxon>Arionidae</taxon>
        <taxon>Arion</taxon>
    </lineage>
</organism>
<name>A0A0B6ZIA1_9EUPU</name>
<reference evidence="1" key="1">
    <citation type="submission" date="2014-12" db="EMBL/GenBank/DDBJ databases">
        <title>Insight into the proteome of Arion vulgaris.</title>
        <authorList>
            <person name="Aradska J."/>
            <person name="Bulat T."/>
            <person name="Smidak R."/>
            <person name="Sarate P."/>
            <person name="Gangsoo J."/>
            <person name="Sialana F."/>
            <person name="Bilban M."/>
            <person name="Lubec G."/>
        </authorList>
    </citation>
    <scope>NUCLEOTIDE SEQUENCE</scope>
    <source>
        <tissue evidence="1">Skin</tissue>
    </source>
</reference>
<feature type="non-terminal residue" evidence="1">
    <location>
        <position position="1"/>
    </location>
</feature>
<dbReference type="EMBL" id="HACG01020741">
    <property type="protein sequence ID" value="CEK67606.1"/>
    <property type="molecule type" value="Transcribed_RNA"/>
</dbReference>
<gene>
    <name evidence="1" type="primary">ORF63266</name>
</gene>